<proteinExistence type="predicted"/>
<dbReference type="AlphaFoldDB" id="A0A177D2N2"/>
<accession>A0A177D2N2</accession>
<dbReference type="VEuPathDB" id="FungiDB:CC77DRAFT_1067495"/>
<organism evidence="1 2">
    <name type="scientific">Alternaria alternata</name>
    <name type="common">Alternaria rot fungus</name>
    <name type="synonym">Torula alternata</name>
    <dbReference type="NCBI Taxonomy" id="5599"/>
    <lineage>
        <taxon>Eukaryota</taxon>
        <taxon>Fungi</taxon>
        <taxon>Dikarya</taxon>
        <taxon>Ascomycota</taxon>
        <taxon>Pezizomycotina</taxon>
        <taxon>Dothideomycetes</taxon>
        <taxon>Pleosporomycetidae</taxon>
        <taxon>Pleosporales</taxon>
        <taxon>Pleosporineae</taxon>
        <taxon>Pleosporaceae</taxon>
        <taxon>Alternaria</taxon>
        <taxon>Alternaria sect. Alternaria</taxon>
        <taxon>Alternaria alternata complex</taxon>
    </lineage>
</organism>
<dbReference type="KEGG" id="aalt:CC77DRAFT_1067495"/>
<name>A0A177D2N2_ALTAL</name>
<evidence type="ECO:0000313" key="1">
    <source>
        <dbReference type="EMBL" id="OAG13864.1"/>
    </source>
</evidence>
<dbReference type="EMBL" id="KV441505">
    <property type="protein sequence ID" value="OAG13864.1"/>
    <property type="molecule type" value="Genomic_DNA"/>
</dbReference>
<dbReference type="Proteomes" id="UP000077248">
    <property type="component" value="Unassembled WGS sequence"/>
</dbReference>
<gene>
    <name evidence="1" type="ORF">CC77DRAFT_1067495</name>
</gene>
<reference evidence="1 2" key="1">
    <citation type="submission" date="2016-05" db="EMBL/GenBank/DDBJ databases">
        <title>Comparative analysis of secretome profiles of manganese(II)-oxidizing ascomycete fungi.</title>
        <authorList>
            <consortium name="DOE Joint Genome Institute"/>
            <person name="Zeiner C.A."/>
            <person name="Purvine S.O."/>
            <person name="Zink E.M."/>
            <person name="Wu S."/>
            <person name="Pasa-Tolic L."/>
            <person name="Chaput D.L."/>
            <person name="Haridas S."/>
            <person name="Grigoriev I.V."/>
            <person name="Santelli C.M."/>
            <person name="Hansel C.M."/>
        </authorList>
    </citation>
    <scope>NUCLEOTIDE SEQUENCE [LARGE SCALE GENOMIC DNA]</scope>
    <source>
        <strain evidence="1 2">SRC1lrK2f</strain>
    </source>
</reference>
<dbReference type="GeneID" id="29114596"/>
<sequence length="99" mass="11155">MPSYDATCETVRARFFKEMGEATYDAERGRAIQSMAEVAHQAECIRSVQQVVHSLPNICQTDLKIALQATKIEERILILYADPITNAIEIQVLKKAWSS</sequence>
<dbReference type="RefSeq" id="XP_018379285.1">
    <property type="nucleotide sequence ID" value="XM_018529002.1"/>
</dbReference>
<protein>
    <submittedName>
        <fullName evidence="1">Uncharacterized protein</fullName>
    </submittedName>
</protein>
<evidence type="ECO:0000313" key="2">
    <source>
        <dbReference type="Proteomes" id="UP000077248"/>
    </source>
</evidence>
<keyword evidence="2" id="KW-1185">Reference proteome</keyword>